<dbReference type="RefSeq" id="WP_371569926.1">
    <property type="nucleotide sequence ID" value="NZ_JASMRN010000006.1"/>
</dbReference>
<keyword evidence="2" id="KW-1185">Reference proteome</keyword>
<dbReference type="Proteomes" id="UP001568894">
    <property type="component" value="Unassembled WGS sequence"/>
</dbReference>
<dbReference type="EMBL" id="JASMRN010000006">
    <property type="protein sequence ID" value="MEZ7515486.1"/>
    <property type="molecule type" value="Genomic_DNA"/>
</dbReference>
<comment type="caution">
    <text evidence="1">The sequence shown here is derived from an EMBL/GenBank/DDBJ whole genome shotgun (WGS) entry which is preliminary data.</text>
</comment>
<proteinExistence type="predicted"/>
<organism evidence="1 2">
    <name type="scientific">Flavobacterium frigidarium</name>
    <dbReference type="NCBI Taxonomy" id="99286"/>
    <lineage>
        <taxon>Bacteria</taxon>
        <taxon>Pseudomonadati</taxon>
        <taxon>Bacteroidota</taxon>
        <taxon>Flavobacteriia</taxon>
        <taxon>Flavobacteriales</taxon>
        <taxon>Flavobacteriaceae</taxon>
        <taxon>Flavobacterium</taxon>
    </lineage>
</organism>
<evidence type="ECO:0008006" key="3">
    <source>
        <dbReference type="Google" id="ProtNLM"/>
    </source>
</evidence>
<accession>A0ABV4KCY7</accession>
<reference evidence="1 2" key="1">
    <citation type="submission" date="2023-05" db="EMBL/GenBank/DDBJ databases">
        <title>Adaptations of aquatic viruses from atmosphere-close ecosystems of the Central Arctic Ocean.</title>
        <authorList>
            <person name="Rahlff J."/>
            <person name="Holmfeldt K."/>
        </authorList>
    </citation>
    <scope>NUCLEOTIDE SEQUENCE [LARGE SCALE GENOMIC DNA]</scope>
    <source>
        <strain evidence="1 2">Arc14</strain>
    </source>
</reference>
<protein>
    <recommendedName>
        <fullName evidence="3">Lipoprotein</fullName>
    </recommendedName>
</protein>
<sequence length="165" mass="18937">MKKFIILLSLMVLASCKTNKIVTTSSSTSANEPAKTGIQQLPLTSVDLAHKTRAYELGKRILNTCNTSKFKPFTSDEATQSIINNITLEKLSKTCNRYRQSYGDFKDLQLAEIYQDYDDSTTVFRYKALYTKEVANKELRVYMNNENKVSGIKSMDWETTFERKK</sequence>
<evidence type="ECO:0000313" key="2">
    <source>
        <dbReference type="Proteomes" id="UP001568894"/>
    </source>
</evidence>
<evidence type="ECO:0000313" key="1">
    <source>
        <dbReference type="EMBL" id="MEZ7515486.1"/>
    </source>
</evidence>
<dbReference type="PROSITE" id="PS51257">
    <property type="entry name" value="PROKAR_LIPOPROTEIN"/>
    <property type="match status" value="1"/>
</dbReference>
<gene>
    <name evidence="1" type="ORF">QO192_09370</name>
</gene>
<name>A0ABV4KCY7_9FLAO</name>